<proteinExistence type="predicted"/>
<gene>
    <name evidence="2" type="ORF">OFUS_LOCUS3683</name>
</gene>
<dbReference type="Pfam" id="PF21294">
    <property type="entry name" value="Polysacc_lyase_14"/>
    <property type="match status" value="1"/>
</dbReference>
<evidence type="ECO:0000259" key="1">
    <source>
        <dbReference type="Pfam" id="PF21294"/>
    </source>
</evidence>
<protein>
    <recommendedName>
        <fullName evidence="1">Polysaccharide lyase 14 domain-containing protein</fullName>
    </recommendedName>
</protein>
<comment type="caution">
    <text evidence="2">The sequence shown here is derived from an EMBL/GenBank/DDBJ whole genome shotgun (WGS) entry which is preliminary data.</text>
</comment>
<dbReference type="Gene3D" id="2.60.120.200">
    <property type="match status" value="1"/>
</dbReference>
<dbReference type="Proteomes" id="UP000749559">
    <property type="component" value="Unassembled WGS sequence"/>
</dbReference>
<name>A0A8J1XKQ5_OWEFU</name>
<dbReference type="OrthoDB" id="6110336at2759"/>
<organism evidence="2 3">
    <name type="scientific">Owenia fusiformis</name>
    <name type="common">Polychaete worm</name>
    <dbReference type="NCBI Taxonomy" id="6347"/>
    <lineage>
        <taxon>Eukaryota</taxon>
        <taxon>Metazoa</taxon>
        <taxon>Spiralia</taxon>
        <taxon>Lophotrochozoa</taxon>
        <taxon>Annelida</taxon>
        <taxon>Polychaeta</taxon>
        <taxon>Sedentaria</taxon>
        <taxon>Canalipalpata</taxon>
        <taxon>Sabellida</taxon>
        <taxon>Oweniida</taxon>
        <taxon>Oweniidae</taxon>
        <taxon>Owenia</taxon>
    </lineage>
</organism>
<evidence type="ECO:0000313" key="2">
    <source>
        <dbReference type="EMBL" id="CAH1776515.1"/>
    </source>
</evidence>
<feature type="domain" description="Polysaccharide lyase 14" evidence="1">
    <location>
        <begin position="63"/>
        <end position="264"/>
    </location>
</feature>
<keyword evidence="3" id="KW-1185">Reference proteome</keyword>
<dbReference type="EMBL" id="CAIIXF020000002">
    <property type="protein sequence ID" value="CAH1776515.1"/>
    <property type="molecule type" value="Genomic_DNA"/>
</dbReference>
<dbReference type="AlphaFoldDB" id="A0A8J1XKQ5"/>
<reference evidence="2" key="1">
    <citation type="submission" date="2022-03" db="EMBL/GenBank/DDBJ databases">
        <authorList>
            <person name="Martin C."/>
        </authorList>
    </citation>
    <scope>NUCLEOTIDE SEQUENCE</scope>
</reference>
<accession>A0A8J1XKQ5</accession>
<evidence type="ECO:0000313" key="3">
    <source>
        <dbReference type="Proteomes" id="UP000749559"/>
    </source>
</evidence>
<dbReference type="PANTHER" id="PTHR40124:SF1">
    <property type="entry name" value="DISAGGREGATASE RELATED REPEAT PROTEIN"/>
    <property type="match status" value="1"/>
</dbReference>
<dbReference type="InterPro" id="IPR048958">
    <property type="entry name" value="Polysacc_lyase_14"/>
</dbReference>
<sequence>MLFEISESRQYIMLSRYVVESKILWQQRPFPTTGYPLPGWNVTNVIHRRHNMKVVPDPTGAPGNVLRIAYKKNSVSGKKNNIGGVRFLARPFPPQNSCTLTYEIYFAPNFHFVLGGKLPGLYGGRGTCSGGRSSMCYSTRFMWRRNGAGEIYLYSPMTQASDFCSRPEVHCNFDYGHSLGRRSFHFTKGKWIKIQQYIRMNAPGRRDGIARVWVDGRLVLSMTDINYRGTTSVMANAIYFSTFFGGSSSRWASAVDTFTYYKKFEIWDHQPSFRIE</sequence>
<dbReference type="PANTHER" id="PTHR40124">
    <property type="match status" value="1"/>
</dbReference>